<protein>
    <submittedName>
        <fullName evidence="2">LRP5_6</fullName>
    </submittedName>
</protein>
<dbReference type="OrthoDB" id="10046193at2759"/>
<reference evidence="2" key="1">
    <citation type="submission" date="2021-03" db="EMBL/GenBank/DDBJ databases">
        <authorList>
            <person name="Bekaert M."/>
        </authorList>
    </citation>
    <scope>NUCLEOTIDE SEQUENCE</scope>
</reference>
<evidence type="ECO:0000256" key="1">
    <source>
        <dbReference type="PROSITE-ProRule" id="PRU00461"/>
    </source>
</evidence>
<evidence type="ECO:0000313" key="3">
    <source>
        <dbReference type="Proteomes" id="UP000683360"/>
    </source>
</evidence>
<comment type="caution">
    <text evidence="2">The sequence shown here is derived from an EMBL/GenBank/DDBJ whole genome shotgun (WGS) entry which is preliminary data.</text>
</comment>
<dbReference type="SMART" id="SM00135">
    <property type="entry name" value="LY"/>
    <property type="match status" value="5"/>
</dbReference>
<dbReference type="PROSITE" id="PS51120">
    <property type="entry name" value="LDLRB"/>
    <property type="match status" value="1"/>
</dbReference>
<dbReference type="InterPro" id="IPR000033">
    <property type="entry name" value="LDLR_classB_rpt"/>
</dbReference>
<gene>
    <name evidence="2" type="ORF">MEDL_20518</name>
</gene>
<dbReference type="Gene3D" id="2.120.10.30">
    <property type="entry name" value="TolB, C-terminal domain"/>
    <property type="match status" value="1"/>
</dbReference>
<dbReference type="EMBL" id="CAJPWZ010001043">
    <property type="protein sequence ID" value="CAG2206160.1"/>
    <property type="molecule type" value="Genomic_DNA"/>
</dbReference>
<evidence type="ECO:0000313" key="2">
    <source>
        <dbReference type="EMBL" id="CAG2206160.1"/>
    </source>
</evidence>
<accession>A0A8S3R9X7</accession>
<sequence length="276" mass="30669">MGHESPINRNLHDSYKDREPVLFVALENSDGLISLDLNNGDITVIVDGLGNPAIDYHTRLGLLYYTDLNTRALSRIRYPPNGNTASPEIIIQAEDDHRPSAVAVDSINNLIYWADDYADSITKADLCGLNQNVILQDSSIHNILGIALDVENSVIYFSDNGAGKIEKIGLDGSNRQTLYSNADYPNLIYLDIKEQKLYWTNTGSQNIQSMTSDGKDVKTVISYSHYPYGIDGYNGYIYWSQSRNGIIKRADKSGGSTSSWYHTRPYGVVGVKVYGL</sequence>
<dbReference type="PANTHER" id="PTHR46513">
    <property type="entry name" value="VITELLOGENIN RECEPTOR-LIKE PROTEIN-RELATED-RELATED"/>
    <property type="match status" value="1"/>
</dbReference>
<dbReference type="Proteomes" id="UP000683360">
    <property type="component" value="Unassembled WGS sequence"/>
</dbReference>
<proteinExistence type="predicted"/>
<dbReference type="SUPFAM" id="SSF63825">
    <property type="entry name" value="YWTD domain"/>
    <property type="match status" value="1"/>
</dbReference>
<organism evidence="2 3">
    <name type="scientific">Mytilus edulis</name>
    <name type="common">Blue mussel</name>
    <dbReference type="NCBI Taxonomy" id="6550"/>
    <lineage>
        <taxon>Eukaryota</taxon>
        <taxon>Metazoa</taxon>
        <taxon>Spiralia</taxon>
        <taxon>Lophotrochozoa</taxon>
        <taxon>Mollusca</taxon>
        <taxon>Bivalvia</taxon>
        <taxon>Autobranchia</taxon>
        <taxon>Pteriomorphia</taxon>
        <taxon>Mytilida</taxon>
        <taxon>Mytiloidea</taxon>
        <taxon>Mytilidae</taxon>
        <taxon>Mytilinae</taxon>
        <taxon>Mytilus</taxon>
    </lineage>
</organism>
<keyword evidence="3" id="KW-1185">Reference proteome</keyword>
<dbReference type="InterPro" id="IPR011042">
    <property type="entry name" value="6-blade_b-propeller_TolB-like"/>
</dbReference>
<dbReference type="AlphaFoldDB" id="A0A8S3R9X7"/>
<dbReference type="InterPro" id="IPR050778">
    <property type="entry name" value="Cueball_EGF_LRP_Nidogen"/>
</dbReference>
<feature type="repeat" description="LDL-receptor class B" evidence="1">
    <location>
        <begin position="109"/>
        <end position="152"/>
    </location>
</feature>
<name>A0A8S3R9X7_MYTED</name>